<evidence type="ECO:0000313" key="2">
    <source>
        <dbReference type="EMBL" id="KAK1596920.1"/>
    </source>
</evidence>
<evidence type="ECO:0000313" key="3">
    <source>
        <dbReference type="Proteomes" id="UP001230504"/>
    </source>
</evidence>
<accession>A0AAD8Q744</accession>
<name>A0AAD8Q744_9PEZI</name>
<keyword evidence="3" id="KW-1185">Reference proteome</keyword>
<dbReference type="GeneID" id="85445052"/>
<protein>
    <recommendedName>
        <fullName evidence="1">2EXR domain-containing protein</fullName>
    </recommendedName>
</protein>
<feature type="domain" description="2EXR" evidence="1">
    <location>
        <begin position="4"/>
        <end position="78"/>
    </location>
</feature>
<dbReference type="AlphaFoldDB" id="A0AAD8Q744"/>
<sequence>MAGFGLFGSLPVELRLKIWRFALEHEEPRPQARRHMPATLVSYIGGERGEHKLPAVSAISRESRKEFLRLYVRFLDPQAPAHRSPQSHGYAHPRMVLGIHVDYDEASMSHGVASTEQEQYTLGYMTDAPVLPQAAREQIREVRLHDVDFVARAKGSVQIFDPDPSVGPRSTEAILSRNPLCDVRLPPLRLPNLSAVQIVSLSIPQTELRALFGPRFHTHYDFRFRYSQSSGTVYVALASFRWFHRPLGCRMLQLGFSRPWPRVFIRIELCFIWRLSAQYVALRLGQDRSRG</sequence>
<proteinExistence type="predicted"/>
<dbReference type="RefSeq" id="XP_060417757.1">
    <property type="nucleotide sequence ID" value="XM_060560812.1"/>
</dbReference>
<evidence type="ECO:0000259" key="1">
    <source>
        <dbReference type="Pfam" id="PF20150"/>
    </source>
</evidence>
<dbReference type="EMBL" id="JAHLJV010000010">
    <property type="protein sequence ID" value="KAK1596920.1"/>
    <property type="molecule type" value="Genomic_DNA"/>
</dbReference>
<organism evidence="2 3">
    <name type="scientific">Colletotrichum navitas</name>
    <dbReference type="NCBI Taxonomy" id="681940"/>
    <lineage>
        <taxon>Eukaryota</taxon>
        <taxon>Fungi</taxon>
        <taxon>Dikarya</taxon>
        <taxon>Ascomycota</taxon>
        <taxon>Pezizomycotina</taxon>
        <taxon>Sordariomycetes</taxon>
        <taxon>Hypocreomycetidae</taxon>
        <taxon>Glomerellales</taxon>
        <taxon>Glomerellaceae</taxon>
        <taxon>Colletotrichum</taxon>
        <taxon>Colletotrichum graminicola species complex</taxon>
    </lineage>
</organism>
<dbReference type="Proteomes" id="UP001230504">
    <property type="component" value="Unassembled WGS sequence"/>
</dbReference>
<dbReference type="Pfam" id="PF20150">
    <property type="entry name" value="2EXR"/>
    <property type="match status" value="1"/>
</dbReference>
<reference evidence="2" key="1">
    <citation type="submission" date="2021-06" db="EMBL/GenBank/DDBJ databases">
        <title>Comparative genomics, transcriptomics and evolutionary studies reveal genomic signatures of adaptation to plant cell wall in hemibiotrophic fungi.</title>
        <authorList>
            <consortium name="DOE Joint Genome Institute"/>
            <person name="Baroncelli R."/>
            <person name="Diaz J.F."/>
            <person name="Benocci T."/>
            <person name="Peng M."/>
            <person name="Battaglia E."/>
            <person name="Haridas S."/>
            <person name="Andreopoulos W."/>
            <person name="Labutti K."/>
            <person name="Pangilinan J."/>
            <person name="Floch G.L."/>
            <person name="Makela M.R."/>
            <person name="Henrissat B."/>
            <person name="Grigoriev I.V."/>
            <person name="Crouch J.A."/>
            <person name="De Vries R.P."/>
            <person name="Sukno S.A."/>
            <person name="Thon M.R."/>
        </authorList>
    </citation>
    <scope>NUCLEOTIDE SEQUENCE</scope>
    <source>
        <strain evidence="2">CBS 125086</strain>
    </source>
</reference>
<gene>
    <name evidence="2" type="ORF">LY79DRAFT_587755</name>
</gene>
<dbReference type="InterPro" id="IPR045518">
    <property type="entry name" value="2EXR"/>
</dbReference>
<comment type="caution">
    <text evidence="2">The sequence shown here is derived from an EMBL/GenBank/DDBJ whole genome shotgun (WGS) entry which is preliminary data.</text>
</comment>